<dbReference type="InterPro" id="IPR050172">
    <property type="entry name" value="SsuD_RutA_monooxygenase"/>
</dbReference>
<dbReference type="STRING" id="1210089.GCA_001613165_04681"/>
<dbReference type="InterPro" id="IPR011251">
    <property type="entry name" value="Luciferase-like_dom"/>
</dbReference>
<dbReference type="Pfam" id="PF00296">
    <property type="entry name" value="Bac_luciferase"/>
    <property type="match status" value="1"/>
</dbReference>
<accession>A0A370H532</accession>
<comment type="caution">
    <text evidence="6">The sequence shown here is derived from an EMBL/GenBank/DDBJ whole genome shotgun (WGS) entry which is preliminary data.</text>
</comment>
<reference evidence="6 7" key="1">
    <citation type="submission" date="2018-07" db="EMBL/GenBank/DDBJ databases">
        <title>Genomic Encyclopedia of Type Strains, Phase IV (KMG-IV): sequencing the most valuable type-strain genomes for metagenomic binning, comparative biology and taxonomic classification.</title>
        <authorList>
            <person name="Goeker M."/>
        </authorList>
    </citation>
    <scope>NUCLEOTIDE SEQUENCE [LARGE SCALE GENOMIC DNA]</scope>
    <source>
        <strain evidence="6 7">DSM 44952</strain>
    </source>
</reference>
<dbReference type="RefSeq" id="WP_068023320.1">
    <property type="nucleotide sequence ID" value="NZ_QQAZ01000005.1"/>
</dbReference>
<keyword evidence="1" id="KW-0285">Flavoprotein</keyword>
<keyword evidence="2" id="KW-0288">FMN</keyword>
<feature type="domain" description="Luciferase-like" evidence="5">
    <location>
        <begin position="1"/>
        <end position="246"/>
    </location>
</feature>
<dbReference type="InterPro" id="IPR019921">
    <property type="entry name" value="Lucif-like_OxRdtase_Rv2161c"/>
</dbReference>
<evidence type="ECO:0000259" key="5">
    <source>
        <dbReference type="Pfam" id="PF00296"/>
    </source>
</evidence>
<gene>
    <name evidence="6" type="ORF">DFR68_105521</name>
</gene>
<name>A0A370H532_9NOCA</name>
<sequence>MRFGISIPQFHADGEFDPAAFRTHLRRIEELGFDSGWTQEQVLTPTGLPQLGPIETMTYAAAWTERLRLGCSVFVTTLHNPVHLAKALSSLDQLSRGRLEVGVGHGGQGRAFSAFGVDPEGTVSRFTEGVALMRALWTEPTVTFDGRFWQLEDARMEPKPFQKPTPPVWFGGGHPNALRRAVRLGDGFFGAGSSTTEKFTDQVRTVREILAESSRDPGDFRIAKRIYVAVDDNAERARTRIAQSLEKLYGTPNFADVAVAGTPADCVRGVQRVADAGAELILFTPMFDEPEQTERLAAEVIPQLK</sequence>
<dbReference type="GO" id="GO:0046306">
    <property type="term" value="P:alkanesulfonate catabolic process"/>
    <property type="evidence" value="ECO:0007669"/>
    <property type="project" value="TreeGrafter"/>
</dbReference>
<dbReference type="AlphaFoldDB" id="A0A370H532"/>
<dbReference type="PANTHER" id="PTHR42847">
    <property type="entry name" value="ALKANESULFONATE MONOOXYGENASE"/>
    <property type="match status" value="1"/>
</dbReference>
<dbReference type="Proteomes" id="UP000255355">
    <property type="component" value="Unassembled WGS sequence"/>
</dbReference>
<keyword evidence="3" id="KW-0560">Oxidoreductase</keyword>
<dbReference type="PANTHER" id="PTHR42847:SF4">
    <property type="entry name" value="ALKANESULFONATE MONOOXYGENASE-RELATED"/>
    <property type="match status" value="1"/>
</dbReference>
<keyword evidence="4" id="KW-0503">Monooxygenase</keyword>
<keyword evidence="7" id="KW-1185">Reference proteome</keyword>
<dbReference type="GO" id="GO:0008726">
    <property type="term" value="F:alkanesulfonate monooxygenase activity"/>
    <property type="evidence" value="ECO:0007669"/>
    <property type="project" value="TreeGrafter"/>
</dbReference>
<evidence type="ECO:0000313" key="6">
    <source>
        <dbReference type="EMBL" id="RDI51044.1"/>
    </source>
</evidence>
<dbReference type="EMBL" id="QQAZ01000005">
    <property type="protein sequence ID" value="RDI51044.1"/>
    <property type="molecule type" value="Genomic_DNA"/>
</dbReference>
<evidence type="ECO:0000313" key="7">
    <source>
        <dbReference type="Proteomes" id="UP000255355"/>
    </source>
</evidence>
<organism evidence="6 7">
    <name type="scientific">Nocardia mexicana</name>
    <dbReference type="NCBI Taxonomy" id="279262"/>
    <lineage>
        <taxon>Bacteria</taxon>
        <taxon>Bacillati</taxon>
        <taxon>Actinomycetota</taxon>
        <taxon>Actinomycetes</taxon>
        <taxon>Mycobacteriales</taxon>
        <taxon>Nocardiaceae</taxon>
        <taxon>Nocardia</taxon>
    </lineage>
</organism>
<dbReference type="Gene3D" id="3.20.20.30">
    <property type="entry name" value="Luciferase-like domain"/>
    <property type="match status" value="1"/>
</dbReference>
<dbReference type="SUPFAM" id="SSF51679">
    <property type="entry name" value="Bacterial luciferase-like"/>
    <property type="match status" value="1"/>
</dbReference>
<dbReference type="OrthoDB" id="7903015at2"/>
<protein>
    <submittedName>
        <fullName evidence="6">Putative F420-dependent oxidoreductase</fullName>
    </submittedName>
</protein>
<dbReference type="NCBIfam" id="TIGR03619">
    <property type="entry name" value="F420_Rv2161c"/>
    <property type="match status" value="1"/>
</dbReference>
<evidence type="ECO:0000256" key="3">
    <source>
        <dbReference type="ARBA" id="ARBA00023002"/>
    </source>
</evidence>
<evidence type="ECO:0000256" key="4">
    <source>
        <dbReference type="ARBA" id="ARBA00023033"/>
    </source>
</evidence>
<proteinExistence type="predicted"/>
<evidence type="ECO:0000256" key="1">
    <source>
        <dbReference type="ARBA" id="ARBA00022630"/>
    </source>
</evidence>
<dbReference type="InterPro" id="IPR036661">
    <property type="entry name" value="Luciferase-like_sf"/>
</dbReference>
<evidence type="ECO:0000256" key="2">
    <source>
        <dbReference type="ARBA" id="ARBA00022643"/>
    </source>
</evidence>